<sequence>MGTLFTYSLSSGIILMALYVIYKWLLAGENQHAYNRTIILCIYVVAFLYVPIAGVYGRLFSPEEPASVIDTDLTVLLQTIASVDEGNAYVAPVYPLVIIALYIAGVVVMTTSTLIVWMRIMKLIARGEKRQKGRYTLVLIDDHNVAPFSWMRYIVMSRDDYLSAGETITLHETKHLQCMHWIDMLAAQAVLVINWFNPAAWLMREELKAIHEYQADMSVLESGVNARQYQLLLIKKAVGARFPSLANSLNHSKLKKRITMMLSSKSSKCRRWRALALVPACAAALAVVNLPAIASVIYDVESADFGSALAYDDKVNDFPEESQILTISDVPKEFASDEVGETASERSSDQAKATKPKSVNNEPYPYYVTGQVVDETGKPIIGAIVKSDDGKRGTATDTEGKFKLESADKNVKFKVMYIGYNTLDISCNNGASVKLTLEPDKERETPSGSSKSSNISVVGYGDMKKSDMTMSISVDREITPEILDKSEILYAGKRISREKYAALSPEIKKTAFVITETDNDNSTTTRVIIPNSDNDKSTVYMIDGKIINEEDLKNLSPDNIKSITVNKKNNVVVIETIDKKSDGSSTTTTVTTTTATFDD</sequence>
<dbReference type="EMBL" id="JBCLPP010000002">
    <property type="protein sequence ID" value="MEY8244169.1"/>
    <property type="molecule type" value="Genomic_DNA"/>
</dbReference>
<protein>
    <submittedName>
        <fullName evidence="4">Carboxypeptidase-like regulatory domain-containing protein</fullName>
    </submittedName>
</protein>
<feature type="transmembrane region" description="Helical" evidence="2">
    <location>
        <begin position="37"/>
        <end position="57"/>
    </location>
</feature>
<dbReference type="Proteomes" id="UP001565200">
    <property type="component" value="Unassembled WGS sequence"/>
</dbReference>
<comment type="caution">
    <text evidence="4">The sequence shown here is derived from an EMBL/GenBank/DDBJ whole genome shotgun (WGS) entry which is preliminary data.</text>
</comment>
<dbReference type="CDD" id="cd07341">
    <property type="entry name" value="M56_BlaR1_MecR1_like"/>
    <property type="match status" value="1"/>
</dbReference>
<keyword evidence="2" id="KW-0812">Transmembrane</keyword>
<dbReference type="Pfam" id="PF05569">
    <property type="entry name" value="Peptidase_M56"/>
    <property type="match status" value="1"/>
</dbReference>
<dbReference type="InterPro" id="IPR052173">
    <property type="entry name" value="Beta-lactam_resp_regulator"/>
</dbReference>
<dbReference type="PANTHER" id="PTHR34978:SF3">
    <property type="entry name" value="SLR0241 PROTEIN"/>
    <property type="match status" value="1"/>
</dbReference>
<dbReference type="RefSeq" id="WP_121698970.1">
    <property type="nucleotide sequence ID" value="NZ_JBCLPP010000002.1"/>
</dbReference>
<keyword evidence="5" id="KW-1185">Reference proteome</keyword>
<evidence type="ECO:0000313" key="5">
    <source>
        <dbReference type="Proteomes" id="UP001565200"/>
    </source>
</evidence>
<keyword evidence="2" id="KW-0472">Membrane</keyword>
<feature type="transmembrane region" description="Helical" evidence="2">
    <location>
        <begin position="274"/>
        <end position="298"/>
    </location>
</feature>
<proteinExistence type="predicted"/>
<dbReference type="SUPFAM" id="SSF49464">
    <property type="entry name" value="Carboxypeptidase regulatory domain-like"/>
    <property type="match status" value="1"/>
</dbReference>
<dbReference type="InterPro" id="IPR008969">
    <property type="entry name" value="CarboxyPept-like_regulatory"/>
</dbReference>
<organism evidence="4 5">
    <name type="scientific">Heminiphilus faecis</name>
    <dbReference type="NCBI Taxonomy" id="2601703"/>
    <lineage>
        <taxon>Bacteria</taxon>
        <taxon>Pseudomonadati</taxon>
        <taxon>Bacteroidota</taxon>
        <taxon>Bacteroidia</taxon>
        <taxon>Bacteroidales</taxon>
        <taxon>Muribaculaceae</taxon>
        <taxon>Heminiphilus</taxon>
    </lineage>
</organism>
<reference evidence="4 5" key="1">
    <citation type="submission" date="2024-03" db="EMBL/GenBank/DDBJ databases">
        <title>Mouse gut bacterial collection (mGBC) of GemPharmatech.</title>
        <authorList>
            <person name="He Y."/>
            <person name="Dong L."/>
            <person name="Wu D."/>
            <person name="Gao X."/>
            <person name="Lin Z."/>
        </authorList>
    </citation>
    <scope>NUCLEOTIDE SEQUENCE [LARGE SCALE GENOMIC DNA]</scope>
    <source>
        <strain evidence="4 5">54-13</strain>
    </source>
</reference>
<dbReference type="PANTHER" id="PTHR34978">
    <property type="entry name" value="POSSIBLE SENSOR-TRANSDUCER PROTEIN BLAR"/>
    <property type="match status" value="1"/>
</dbReference>
<feature type="domain" description="Peptidase M56" evidence="3">
    <location>
        <begin position="150"/>
        <end position="261"/>
    </location>
</feature>
<evidence type="ECO:0000256" key="2">
    <source>
        <dbReference type="SAM" id="Phobius"/>
    </source>
</evidence>
<evidence type="ECO:0000259" key="3">
    <source>
        <dbReference type="Pfam" id="PF05569"/>
    </source>
</evidence>
<dbReference type="InterPro" id="IPR008756">
    <property type="entry name" value="Peptidase_M56"/>
</dbReference>
<dbReference type="Pfam" id="PF13715">
    <property type="entry name" value="CarbopepD_reg_2"/>
    <property type="match status" value="1"/>
</dbReference>
<name>A0ABV4CS14_9BACT</name>
<feature type="transmembrane region" description="Helical" evidence="2">
    <location>
        <begin position="6"/>
        <end position="25"/>
    </location>
</feature>
<accession>A0ABV4CS14</accession>
<gene>
    <name evidence="4" type="ORF">AAK873_00900</name>
</gene>
<evidence type="ECO:0000313" key="4">
    <source>
        <dbReference type="EMBL" id="MEY8244169.1"/>
    </source>
</evidence>
<feature type="region of interest" description="Disordered" evidence="1">
    <location>
        <begin position="336"/>
        <end position="360"/>
    </location>
</feature>
<evidence type="ECO:0000256" key="1">
    <source>
        <dbReference type="SAM" id="MobiDB-lite"/>
    </source>
</evidence>
<dbReference type="Gene3D" id="2.60.40.1120">
    <property type="entry name" value="Carboxypeptidase-like, regulatory domain"/>
    <property type="match status" value="1"/>
</dbReference>
<feature type="transmembrane region" description="Helical" evidence="2">
    <location>
        <begin position="93"/>
        <end position="120"/>
    </location>
</feature>
<keyword evidence="2" id="KW-1133">Transmembrane helix</keyword>